<dbReference type="GO" id="GO:0016020">
    <property type="term" value="C:membrane"/>
    <property type="evidence" value="ECO:0007669"/>
    <property type="project" value="UniProtKB-SubCell"/>
</dbReference>
<keyword evidence="6 7" id="KW-0472">Membrane</keyword>
<comment type="caution">
    <text evidence="9">The sequence shown here is derived from an EMBL/GenBank/DDBJ whole genome shotgun (WGS) entry which is preliminary data.</text>
</comment>
<dbReference type="InterPro" id="IPR027417">
    <property type="entry name" value="P-loop_NTPase"/>
</dbReference>
<dbReference type="Proteomes" id="UP001627154">
    <property type="component" value="Unassembled WGS sequence"/>
</dbReference>
<evidence type="ECO:0000256" key="1">
    <source>
        <dbReference type="ARBA" id="ARBA00004141"/>
    </source>
</evidence>
<sequence>MSSTFMSIGEALGQEQLEKLELVLKLINNTNLTIHMSLQSHGNLNKYTSVTIQGDIRINGQTAESTIMRQISSFMYQDDIFIETMTVFELMWFTAKLRLEYKMDNSSLEKTINDILQEVGLLSRKNHKIGATEHTKILSGGEKKRLSFAAELISNPMVLFLDEPTTGQDAFTANILIKYLKKLTMKNRTILCTLHQPSSELFNYFDNVIIIADGRVAFFGTNLEAMKFFAGCHTFSCHRTLLLIQRGFLQIYRSSSIRWLQILQKIMIAIISGLCFFGSINLDQLGIQATQGVIFILVSENTFFPMYSTLSLIPQELPLFLREYKTGMFSVKEYYISKVLTLFPGLVIESVIFTFIVCILSGLFPQFISLLETIMIVILTINVSSACVAFKNISLAMAYLVPFDYILMITMGSFIKLSSLPLYIQWVKYFSWLLYSTETISIIHWKDINNISCYPNDEDLPCIEDGNQVLQYFDFQEDNFTQDIIFMISLYFMFHFLGYIILLKKSS</sequence>
<dbReference type="SUPFAM" id="SSF52540">
    <property type="entry name" value="P-loop containing nucleoside triphosphate hydrolases"/>
    <property type="match status" value="1"/>
</dbReference>
<dbReference type="PROSITE" id="PS50893">
    <property type="entry name" value="ABC_TRANSPORTER_2"/>
    <property type="match status" value="1"/>
</dbReference>
<dbReference type="Pfam" id="PF00005">
    <property type="entry name" value="ABC_tran"/>
    <property type="match status" value="1"/>
</dbReference>
<dbReference type="InterPro" id="IPR050352">
    <property type="entry name" value="ABCG_transporters"/>
</dbReference>
<dbReference type="InterPro" id="IPR003439">
    <property type="entry name" value="ABC_transporter-like_ATP-bd"/>
</dbReference>
<dbReference type="PANTHER" id="PTHR48041">
    <property type="entry name" value="ABC TRANSPORTER G FAMILY MEMBER 28"/>
    <property type="match status" value="1"/>
</dbReference>
<proteinExistence type="inferred from homology"/>
<evidence type="ECO:0000259" key="8">
    <source>
        <dbReference type="PROSITE" id="PS50893"/>
    </source>
</evidence>
<organism evidence="9 10">
    <name type="scientific">Trichogramma kaykai</name>
    <dbReference type="NCBI Taxonomy" id="54128"/>
    <lineage>
        <taxon>Eukaryota</taxon>
        <taxon>Metazoa</taxon>
        <taxon>Ecdysozoa</taxon>
        <taxon>Arthropoda</taxon>
        <taxon>Hexapoda</taxon>
        <taxon>Insecta</taxon>
        <taxon>Pterygota</taxon>
        <taxon>Neoptera</taxon>
        <taxon>Endopterygota</taxon>
        <taxon>Hymenoptera</taxon>
        <taxon>Apocrita</taxon>
        <taxon>Proctotrupomorpha</taxon>
        <taxon>Chalcidoidea</taxon>
        <taxon>Trichogrammatidae</taxon>
        <taxon>Trichogramma</taxon>
    </lineage>
</organism>
<keyword evidence="3" id="KW-0813">Transport</keyword>
<accession>A0ABD2WJY2</accession>
<dbReference type="InterPro" id="IPR013525">
    <property type="entry name" value="ABC2_TM"/>
</dbReference>
<feature type="transmembrane region" description="Helical" evidence="7">
    <location>
        <begin position="334"/>
        <end position="364"/>
    </location>
</feature>
<evidence type="ECO:0000313" key="10">
    <source>
        <dbReference type="Proteomes" id="UP001627154"/>
    </source>
</evidence>
<protein>
    <recommendedName>
        <fullName evidence="8">ABC transporter domain-containing protein</fullName>
    </recommendedName>
</protein>
<reference evidence="9 10" key="1">
    <citation type="journal article" date="2024" name="bioRxiv">
        <title>A reference genome for Trichogramma kaykai: A tiny desert-dwelling parasitoid wasp with competing sex-ratio distorters.</title>
        <authorList>
            <person name="Culotta J."/>
            <person name="Lindsey A.R."/>
        </authorList>
    </citation>
    <scope>NUCLEOTIDE SEQUENCE [LARGE SCALE GENOMIC DNA]</scope>
    <source>
        <strain evidence="9 10">KSX58</strain>
    </source>
</reference>
<evidence type="ECO:0000256" key="6">
    <source>
        <dbReference type="ARBA" id="ARBA00023136"/>
    </source>
</evidence>
<evidence type="ECO:0000256" key="3">
    <source>
        <dbReference type="ARBA" id="ARBA00022448"/>
    </source>
</evidence>
<evidence type="ECO:0000256" key="7">
    <source>
        <dbReference type="SAM" id="Phobius"/>
    </source>
</evidence>
<evidence type="ECO:0000256" key="2">
    <source>
        <dbReference type="ARBA" id="ARBA00005814"/>
    </source>
</evidence>
<dbReference type="EMBL" id="JBJJXI010000097">
    <property type="protein sequence ID" value="KAL3393412.1"/>
    <property type="molecule type" value="Genomic_DNA"/>
</dbReference>
<evidence type="ECO:0000256" key="4">
    <source>
        <dbReference type="ARBA" id="ARBA00022692"/>
    </source>
</evidence>
<feature type="domain" description="ABC transporter" evidence="8">
    <location>
        <begin position="3"/>
        <end position="238"/>
    </location>
</feature>
<dbReference type="PANTHER" id="PTHR48041:SF139">
    <property type="entry name" value="PROTEIN SCARLET"/>
    <property type="match status" value="1"/>
</dbReference>
<dbReference type="AlphaFoldDB" id="A0ABD2WJY2"/>
<feature type="transmembrane region" description="Helical" evidence="7">
    <location>
        <begin position="484"/>
        <end position="503"/>
    </location>
</feature>
<keyword evidence="5 7" id="KW-1133">Transmembrane helix</keyword>
<comment type="similarity">
    <text evidence="2">Belongs to the ABC transporter superfamily. ABCG family. Eye pigment precursor importer (TC 3.A.1.204) subfamily.</text>
</comment>
<keyword evidence="4 7" id="KW-0812">Transmembrane</keyword>
<feature type="transmembrane region" description="Helical" evidence="7">
    <location>
        <begin position="405"/>
        <end position="424"/>
    </location>
</feature>
<evidence type="ECO:0000256" key="5">
    <source>
        <dbReference type="ARBA" id="ARBA00022989"/>
    </source>
</evidence>
<feature type="transmembrane region" description="Helical" evidence="7">
    <location>
        <begin position="262"/>
        <end position="280"/>
    </location>
</feature>
<dbReference type="InterPro" id="IPR017871">
    <property type="entry name" value="ABC_transporter-like_CS"/>
</dbReference>
<dbReference type="Pfam" id="PF01061">
    <property type="entry name" value="ABC2_membrane"/>
    <property type="match status" value="1"/>
</dbReference>
<dbReference type="Gene3D" id="3.40.50.300">
    <property type="entry name" value="P-loop containing nucleotide triphosphate hydrolases"/>
    <property type="match status" value="1"/>
</dbReference>
<gene>
    <name evidence="9" type="ORF">TKK_012096</name>
</gene>
<dbReference type="PROSITE" id="PS00211">
    <property type="entry name" value="ABC_TRANSPORTER_1"/>
    <property type="match status" value="1"/>
</dbReference>
<evidence type="ECO:0000313" key="9">
    <source>
        <dbReference type="EMBL" id="KAL3393412.1"/>
    </source>
</evidence>
<feature type="transmembrane region" description="Helical" evidence="7">
    <location>
        <begin position="370"/>
        <end position="393"/>
    </location>
</feature>
<comment type="subcellular location">
    <subcellularLocation>
        <location evidence="1">Membrane</location>
        <topology evidence="1">Multi-pass membrane protein</topology>
    </subcellularLocation>
</comment>
<name>A0ABD2WJY2_9HYME</name>
<keyword evidence="10" id="KW-1185">Reference proteome</keyword>